<proteinExistence type="predicted"/>
<comment type="caution">
    <text evidence="3">The sequence shown here is derived from an EMBL/GenBank/DDBJ whole genome shotgun (WGS) entry which is preliminary data.</text>
</comment>
<feature type="region of interest" description="Disordered" evidence="2">
    <location>
        <begin position="76"/>
        <end position="97"/>
    </location>
</feature>
<evidence type="ECO:0000256" key="2">
    <source>
        <dbReference type="SAM" id="MobiDB-lite"/>
    </source>
</evidence>
<feature type="coiled-coil region" evidence="1">
    <location>
        <begin position="24"/>
        <end position="61"/>
    </location>
</feature>
<keyword evidence="1" id="KW-0175">Coiled coil</keyword>
<organism evidence="3">
    <name type="scientific">marine sediment metagenome</name>
    <dbReference type="NCBI Taxonomy" id="412755"/>
    <lineage>
        <taxon>unclassified sequences</taxon>
        <taxon>metagenomes</taxon>
        <taxon>ecological metagenomes</taxon>
    </lineage>
</organism>
<reference evidence="3" key="1">
    <citation type="journal article" date="2015" name="Nature">
        <title>Complex archaea that bridge the gap between prokaryotes and eukaryotes.</title>
        <authorList>
            <person name="Spang A."/>
            <person name="Saw J.H."/>
            <person name="Jorgensen S.L."/>
            <person name="Zaremba-Niedzwiedzka K."/>
            <person name="Martijn J."/>
            <person name="Lind A.E."/>
            <person name="van Eijk R."/>
            <person name="Schleper C."/>
            <person name="Guy L."/>
            <person name="Ettema T.J."/>
        </authorList>
    </citation>
    <scope>NUCLEOTIDE SEQUENCE</scope>
</reference>
<protein>
    <submittedName>
        <fullName evidence="3">Uncharacterized protein</fullName>
    </submittedName>
</protein>
<accession>A0A0F9JZ39</accession>
<name>A0A0F9JZ39_9ZZZZ</name>
<evidence type="ECO:0000313" key="3">
    <source>
        <dbReference type="EMBL" id="KKM75064.1"/>
    </source>
</evidence>
<evidence type="ECO:0000256" key="1">
    <source>
        <dbReference type="SAM" id="Coils"/>
    </source>
</evidence>
<dbReference type="AlphaFoldDB" id="A0A0F9JZ39"/>
<gene>
    <name evidence="3" type="ORF">LCGC14_1394000</name>
</gene>
<sequence length="201" mass="22592">MKNALVRYDAARKALVAAKNVDDVKKIRNTAEAARAYARQAKNKELEIDAAEIRLRAERRLGEFLIAQKERGGGLNRGMAAGAKRKPSGTFSEPLDATPTLEEMGIDKKLSSRAQRNAAIPEELYEAQLDDWRERVSRAAERVTISLARDSRPGPCGPFDPTLDELTIELRRLTERWPEKHRPLLILQLRGLADELEPPTE</sequence>
<dbReference type="EMBL" id="LAZR01009039">
    <property type="protein sequence ID" value="KKM75064.1"/>
    <property type="molecule type" value="Genomic_DNA"/>
</dbReference>